<dbReference type="EMBL" id="FQ312005">
    <property type="protein sequence ID" value="CBW27503.1"/>
    <property type="molecule type" value="Genomic_DNA"/>
</dbReference>
<feature type="transmembrane region" description="Helical" evidence="1">
    <location>
        <begin position="148"/>
        <end position="168"/>
    </location>
</feature>
<gene>
    <name evidence="2" type="ordered locus">BMS_2726</name>
</gene>
<reference evidence="3" key="1">
    <citation type="journal article" date="2013" name="ISME J.">
        <title>A small predatory core genome in the divergent marine Bacteriovorax marinus SJ and the terrestrial Bdellovibrio bacteriovorus.</title>
        <authorList>
            <person name="Crossman L.C."/>
            <person name="Chen H."/>
            <person name="Cerdeno-Tarraga A.M."/>
            <person name="Brooks K."/>
            <person name="Quail M.A."/>
            <person name="Pineiro S.A."/>
            <person name="Hobley L."/>
            <person name="Sockett R.E."/>
            <person name="Bentley S.D."/>
            <person name="Parkhill J."/>
            <person name="Williams H.N."/>
            <person name="Stine O.C."/>
        </authorList>
    </citation>
    <scope>NUCLEOTIDE SEQUENCE [LARGE SCALE GENOMIC DNA]</scope>
    <source>
        <strain evidence="3">ATCC BAA-682 / DSM 15412 / SJ</strain>
    </source>
</reference>
<keyword evidence="1" id="KW-0472">Membrane</keyword>
<evidence type="ECO:0000256" key="1">
    <source>
        <dbReference type="SAM" id="Phobius"/>
    </source>
</evidence>
<evidence type="ECO:0000313" key="3">
    <source>
        <dbReference type="Proteomes" id="UP000008963"/>
    </source>
</evidence>
<dbReference type="STRING" id="862908.BMS_2726"/>
<organism evidence="2 3">
    <name type="scientific">Halobacteriovorax marinus (strain ATCC BAA-682 / DSM 15412 / SJ)</name>
    <name type="common">Bacteriovorax marinus</name>
    <dbReference type="NCBI Taxonomy" id="862908"/>
    <lineage>
        <taxon>Bacteria</taxon>
        <taxon>Pseudomonadati</taxon>
        <taxon>Bdellovibrionota</taxon>
        <taxon>Bacteriovoracia</taxon>
        <taxon>Bacteriovoracales</taxon>
        <taxon>Halobacteriovoraceae</taxon>
        <taxon>Halobacteriovorax</taxon>
    </lineage>
</organism>
<keyword evidence="1" id="KW-0812">Transmembrane</keyword>
<dbReference type="KEGG" id="bmx:BMS_2726"/>
<evidence type="ECO:0000313" key="2">
    <source>
        <dbReference type="EMBL" id="CBW27503.1"/>
    </source>
</evidence>
<protein>
    <submittedName>
        <fullName evidence="2">Membrane protein</fullName>
    </submittedName>
</protein>
<keyword evidence="1" id="KW-1133">Transmembrane helix</keyword>
<dbReference type="Proteomes" id="UP000008963">
    <property type="component" value="Chromosome"/>
</dbReference>
<dbReference type="PATRIC" id="fig|862908.3.peg.2602"/>
<feature type="transmembrane region" description="Helical" evidence="1">
    <location>
        <begin position="188"/>
        <end position="211"/>
    </location>
</feature>
<dbReference type="AlphaFoldDB" id="E1WXI6"/>
<accession>E1WXI6</accession>
<sequence>MTSIFVLACAINFTSIEESVFATNSSYSTGPYFHALISGQENHKRISRKLTELPGVNRVEILGEAEIQDQVSKVLSNLDLGMEMEEMNLNYAGLKVILDKSLQERSQNLIRDYLVRLVGSSKLTLGAVKAISKAEELKNQVFTQFKEWGITVVSIACLVIWSLISIVFSSKVQQSSYIIEKFQRRNKVGLKVMLTGMATLLSFCFAISFSLGSVNTYGALIGVALVALLSIVQLRNLQWHE</sequence>
<feature type="transmembrane region" description="Helical" evidence="1">
    <location>
        <begin position="217"/>
        <end position="234"/>
    </location>
</feature>
<proteinExistence type="predicted"/>
<name>E1WXI6_HALMS</name>
<keyword evidence="3" id="KW-1185">Reference proteome</keyword>
<dbReference type="HOGENOM" id="CLU_1150600_0_0_7"/>